<dbReference type="GO" id="GO:0005525">
    <property type="term" value="F:GTP binding"/>
    <property type="evidence" value="ECO:0007669"/>
    <property type="project" value="InterPro"/>
</dbReference>
<dbReference type="Gene3D" id="3.40.50.11420">
    <property type="match status" value="1"/>
</dbReference>
<comment type="caution">
    <text evidence="4">The sequence shown here is derived from an EMBL/GenBank/DDBJ whole genome shotgun (WGS) entry which is preliminary data.</text>
</comment>
<dbReference type="InterPro" id="IPR006073">
    <property type="entry name" value="GTP-bd"/>
</dbReference>
<dbReference type="InterPro" id="IPR023873">
    <property type="entry name" value="FeFe-hyd_GTPase_HydF"/>
</dbReference>
<dbReference type="NCBIfam" id="TIGR00231">
    <property type="entry name" value="small_GTP"/>
    <property type="match status" value="1"/>
</dbReference>
<dbReference type="Pfam" id="PF18133">
    <property type="entry name" value="HydF_tetramer"/>
    <property type="match status" value="1"/>
</dbReference>
<feature type="domain" description="G" evidence="1">
    <location>
        <begin position="6"/>
        <end position="119"/>
    </location>
</feature>
<reference evidence="4" key="2">
    <citation type="submission" date="2021-04" db="EMBL/GenBank/DDBJ databases">
        <authorList>
            <person name="Gilroy R."/>
        </authorList>
    </citation>
    <scope>NUCLEOTIDE SEQUENCE</scope>
    <source>
        <strain evidence="4">Gambia16-554</strain>
    </source>
</reference>
<dbReference type="PANTHER" id="PTHR42714:SF6">
    <property type="entry name" value="TRANSLATION INITIATION FACTOR IF-2"/>
    <property type="match status" value="1"/>
</dbReference>
<evidence type="ECO:0000313" key="5">
    <source>
        <dbReference type="Proteomes" id="UP000824115"/>
    </source>
</evidence>
<dbReference type="EMBL" id="DXAW01000093">
    <property type="protein sequence ID" value="HIZ85849.1"/>
    <property type="molecule type" value="Genomic_DNA"/>
</dbReference>
<feature type="domain" description="Hydrogen maturase F dimerization" evidence="2">
    <location>
        <begin position="178"/>
        <end position="275"/>
    </location>
</feature>
<evidence type="ECO:0000259" key="3">
    <source>
        <dbReference type="Pfam" id="PF18133"/>
    </source>
</evidence>
<accession>A0A9D2K9G1</accession>
<evidence type="ECO:0000259" key="2">
    <source>
        <dbReference type="Pfam" id="PF18128"/>
    </source>
</evidence>
<dbReference type="PANTHER" id="PTHR42714">
    <property type="entry name" value="TRNA MODIFICATION GTPASE GTPBP3"/>
    <property type="match status" value="1"/>
</dbReference>
<dbReference type="GO" id="GO:0002098">
    <property type="term" value="P:tRNA wobble uridine modification"/>
    <property type="evidence" value="ECO:0007669"/>
    <property type="project" value="TreeGrafter"/>
</dbReference>
<dbReference type="AlphaFoldDB" id="A0A9D2K9G1"/>
<proteinExistence type="predicted"/>
<dbReference type="Gene3D" id="3.40.50.11410">
    <property type="match status" value="1"/>
</dbReference>
<dbReference type="InterPro" id="IPR040644">
    <property type="entry name" value="HydF_tetramer"/>
</dbReference>
<organism evidence="4 5">
    <name type="scientific">Candidatus Coprenecus stercoravium</name>
    <dbReference type="NCBI Taxonomy" id="2840735"/>
    <lineage>
        <taxon>Bacteria</taxon>
        <taxon>Pseudomonadati</taxon>
        <taxon>Bacteroidota</taxon>
        <taxon>Bacteroidia</taxon>
        <taxon>Bacteroidales</taxon>
        <taxon>Rikenellaceae</taxon>
        <taxon>Rikenellaceae incertae sedis</taxon>
        <taxon>Candidatus Coprenecus</taxon>
    </lineage>
</organism>
<feature type="domain" description="Hydrogen maturase F tetramerization" evidence="3">
    <location>
        <begin position="279"/>
        <end position="396"/>
    </location>
</feature>
<gene>
    <name evidence="4" type="primary">hydF</name>
    <name evidence="4" type="ORF">IAC04_05110</name>
</gene>
<dbReference type="InterPro" id="IPR005225">
    <property type="entry name" value="Small_GTP-bd"/>
</dbReference>
<dbReference type="SUPFAM" id="SSF52540">
    <property type="entry name" value="P-loop containing nucleoside triphosphate hydrolases"/>
    <property type="match status" value="1"/>
</dbReference>
<evidence type="ECO:0000259" key="1">
    <source>
        <dbReference type="Pfam" id="PF01926"/>
    </source>
</evidence>
<dbReference type="Pfam" id="PF01926">
    <property type="entry name" value="MMR_HSR1"/>
    <property type="match status" value="1"/>
</dbReference>
<dbReference type="Gene3D" id="3.40.50.300">
    <property type="entry name" value="P-loop containing nucleotide triphosphate hydrolases"/>
    <property type="match status" value="1"/>
</dbReference>
<dbReference type="Proteomes" id="UP000824115">
    <property type="component" value="Unassembled WGS sequence"/>
</dbReference>
<name>A0A9D2K9G1_9BACT</name>
<dbReference type="CDD" id="cd00880">
    <property type="entry name" value="Era_like"/>
    <property type="match status" value="1"/>
</dbReference>
<reference evidence="4" key="1">
    <citation type="journal article" date="2021" name="PeerJ">
        <title>Extensive microbial diversity within the chicken gut microbiome revealed by metagenomics and culture.</title>
        <authorList>
            <person name="Gilroy R."/>
            <person name="Ravi A."/>
            <person name="Getino M."/>
            <person name="Pursley I."/>
            <person name="Horton D.L."/>
            <person name="Alikhan N.F."/>
            <person name="Baker D."/>
            <person name="Gharbi K."/>
            <person name="Hall N."/>
            <person name="Watson M."/>
            <person name="Adriaenssens E.M."/>
            <person name="Foster-Nyarko E."/>
            <person name="Jarju S."/>
            <person name="Secka A."/>
            <person name="Antonio M."/>
            <person name="Oren A."/>
            <person name="Chaudhuri R.R."/>
            <person name="La Ragione R."/>
            <person name="Hildebrand F."/>
            <person name="Pallen M.J."/>
        </authorList>
    </citation>
    <scope>NUCLEOTIDE SEQUENCE</scope>
    <source>
        <strain evidence="4">Gambia16-554</strain>
    </source>
</reference>
<dbReference type="NCBIfam" id="TIGR03918">
    <property type="entry name" value="GTP_HydF"/>
    <property type="match status" value="1"/>
</dbReference>
<dbReference type="GO" id="GO:0005737">
    <property type="term" value="C:cytoplasm"/>
    <property type="evidence" value="ECO:0007669"/>
    <property type="project" value="TreeGrafter"/>
</dbReference>
<dbReference type="InterPro" id="IPR027417">
    <property type="entry name" value="P-loop_NTPase"/>
</dbReference>
<evidence type="ECO:0000313" key="4">
    <source>
        <dbReference type="EMBL" id="HIZ85849.1"/>
    </source>
</evidence>
<sequence>MSTVNIGIFGRRNVGKSSIINAMTGQEVAIVSDRPGTTTDPVRKRLEIFGLGPCVLIDTAGIDDEGELGQKRVAGTEAVVAQIDVAVLVFAGDDFGEPEDRLMRQFRRYSLPVVLVHNKSDKAALTGSTADRLSAEYSLPVLEFSARTAGSGTGVAELTDRIRQVVKNSAFSAERPMFEGLVEEGQHVLLVCPIDSEAPTGRLILPQVNAIRNLLDIGAVVTVAQPDRIGQVLSCSRNGFDLVVTDSQAFGEVAEAVPGEIPLTSFSMLLARSKGCFKEYCEGTPRISSLKDGDRILILESCTHHASCDDIGRVRIPALMRKFTGKTLAFDVVGGLDTVERPVKEYALVLQCGGCMITRRQLFSRLLPAIESGVPVTNYGMAISYMKGIYDRALKPLLK</sequence>
<protein>
    <submittedName>
        <fullName evidence="4">[FeFe] hydrogenase H-cluster maturation GTPase HydF</fullName>
    </submittedName>
</protein>
<dbReference type="InterPro" id="IPR041606">
    <property type="entry name" value="HydF_dimer"/>
</dbReference>
<dbReference type="Pfam" id="PF18128">
    <property type="entry name" value="HydF_dimer"/>
    <property type="match status" value="1"/>
</dbReference>
<dbReference type="GO" id="GO:0030488">
    <property type="term" value="P:tRNA methylation"/>
    <property type="evidence" value="ECO:0007669"/>
    <property type="project" value="TreeGrafter"/>
</dbReference>